<sequence length="241" mass="24853">MRATSKLLAIALAALVQPAFAALEPVVVDFERISLEMDEDGIVSLASMNPYADLGVEFSGNAWGVLSMTGNCGGAFSFVPAGGSGCAALLLSNDPRAKLNPATIIVAANSLPPSFTINFAQGFIAGSSLAYKALEDSGVVIELFSEVDGVGSLSKLTGLSESNCSGSATFCDWGKPLELNFAGIAKSMKISGVDEAFMLDNLSFVRQEATVPGQLPEPASLALALSALGVLGWSRKRAAAR</sequence>
<protein>
    <submittedName>
        <fullName evidence="1">Uncharacterized protein</fullName>
    </submittedName>
</protein>
<proteinExistence type="predicted"/>
<evidence type="ECO:0000313" key="1">
    <source>
        <dbReference type="EMBL" id="MCY4745445.1"/>
    </source>
</evidence>
<name>A0ACC6CAY2_9BURK</name>
<evidence type="ECO:0000313" key="2">
    <source>
        <dbReference type="Proteomes" id="UP001076464"/>
    </source>
</evidence>
<comment type="caution">
    <text evidence="1">The sequence shown here is derived from an EMBL/GenBank/DDBJ whole genome shotgun (WGS) entry which is preliminary data.</text>
</comment>
<dbReference type="EMBL" id="JAPPUY010000002">
    <property type="protein sequence ID" value="MCY4745445.1"/>
    <property type="molecule type" value="Genomic_DNA"/>
</dbReference>
<dbReference type="Proteomes" id="UP001076464">
    <property type="component" value="Unassembled WGS sequence"/>
</dbReference>
<organism evidence="1 2">
    <name type="scientific">Roseateles hydrophilus</name>
    <dbReference type="NCBI Taxonomy" id="2975054"/>
    <lineage>
        <taxon>Bacteria</taxon>
        <taxon>Pseudomonadati</taxon>
        <taxon>Pseudomonadota</taxon>
        <taxon>Betaproteobacteria</taxon>
        <taxon>Burkholderiales</taxon>
        <taxon>Sphaerotilaceae</taxon>
        <taxon>Roseateles</taxon>
    </lineage>
</organism>
<reference evidence="1" key="1">
    <citation type="submission" date="2022-08" db="EMBL/GenBank/DDBJ databases">
        <title>Genome sequencing of Pelomonas sp. UHG3.</title>
        <authorList>
            <person name="So Y."/>
        </authorList>
    </citation>
    <scope>NUCLEOTIDE SEQUENCE</scope>
    <source>
        <strain evidence="1">UHG3</strain>
    </source>
</reference>
<accession>A0ACC6CAY2</accession>
<gene>
    <name evidence="1" type="ORF">NYO99_10730</name>
</gene>
<keyword evidence="2" id="KW-1185">Reference proteome</keyword>